<reference evidence="2" key="1">
    <citation type="submission" date="2021-02" db="EMBL/GenBank/DDBJ databases">
        <title>Comparative genomics reveals that relaxation of natural selection precedes convergent phenotypic evolution of cavefish.</title>
        <authorList>
            <person name="Peng Z."/>
        </authorList>
    </citation>
    <scope>NUCLEOTIDE SEQUENCE</scope>
    <source>
        <tissue evidence="2">Muscle</tissue>
    </source>
</reference>
<sequence>MWILEELNTKPEFCGGAQSRTADLPWPPPSPVTFQRPVRVGVSVESEEKDGCGTKGEVDKSESHSLRTDRFRRRTKRKTALARTSVCVVGMDYRADCRADDRECRQASHAHTLITGVQ</sequence>
<dbReference type="AlphaFoldDB" id="A0A9W8C6A8"/>
<keyword evidence="3" id="KW-1185">Reference proteome</keyword>
<organism evidence="2 3">
    <name type="scientific">Triplophysa rosa</name>
    <name type="common">Cave loach</name>
    <dbReference type="NCBI Taxonomy" id="992332"/>
    <lineage>
        <taxon>Eukaryota</taxon>
        <taxon>Metazoa</taxon>
        <taxon>Chordata</taxon>
        <taxon>Craniata</taxon>
        <taxon>Vertebrata</taxon>
        <taxon>Euteleostomi</taxon>
        <taxon>Actinopterygii</taxon>
        <taxon>Neopterygii</taxon>
        <taxon>Teleostei</taxon>
        <taxon>Ostariophysi</taxon>
        <taxon>Cypriniformes</taxon>
        <taxon>Nemacheilidae</taxon>
        <taxon>Triplophysa</taxon>
    </lineage>
</organism>
<accession>A0A9W8C6A8</accession>
<dbReference type="EMBL" id="JAFHDT010000006">
    <property type="protein sequence ID" value="KAI7808600.1"/>
    <property type="molecule type" value="Genomic_DNA"/>
</dbReference>
<protein>
    <submittedName>
        <fullName evidence="2">Uncharacterized protein</fullName>
    </submittedName>
</protein>
<name>A0A9W8C6A8_TRIRA</name>
<comment type="caution">
    <text evidence="2">The sequence shown here is derived from an EMBL/GenBank/DDBJ whole genome shotgun (WGS) entry which is preliminary data.</text>
</comment>
<evidence type="ECO:0000313" key="2">
    <source>
        <dbReference type="EMBL" id="KAI7808600.1"/>
    </source>
</evidence>
<dbReference type="Proteomes" id="UP001059041">
    <property type="component" value="Linkage Group LG6"/>
</dbReference>
<gene>
    <name evidence="2" type="ORF">IRJ41_009190</name>
</gene>
<feature type="region of interest" description="Disordered" evidence="1">
    <location>
        <begin position="14"/>
        <end position="72"/>
    </location>
</feature>
<feature type="compositionally biased region" description="Basic and acidic residues" evidence="1">
    <location>
        <begin position="49"/>
        <end position="69"/>
    </location>
</feature>
<proteinExistence type="predicted"/>
<evidence type="ECO:0000256" key="1">
    <source>
        <dbReference type="SAM" id="MobiDB-lite"/>
    </source>
</evidence>
<evidence type="ECO:0000313" key="3">
    <source>
        <dbReference type="Proteomes" id="UP001059041"/>
    </source>
</evidence>